<evidence type="ECO:0000256" key="4">
    <source>
        <dbReference type="ARBA" id="ARBA00022679"/>
    </source>
</evidence>
<gene>
    <name evidence="9" type="ORF">IC608_10385</name>
</gene>
<dbReference type="InterPro" id="IPR011102">
    <property type="entry name" value="Sig_transdc_His_kinase_HWE"/>
</dbReference>
<dbReference type="EC" id="2.7.13.3" evidence="2"/>
<dbReference type="SMART" id="SM00911">
    <property type="entry name" value="HWE_HK"/>
    <property type="match status" value="1"/>
</dbReference>
<sequence>MAIVQVIARHSLRSPNAAPEVLAFESRIDAIVRTHTRLLSENERAGELEEIVRQTIAPFLGPEQDRVTIQGPPLRLRPKVVTALAMALHELATNAVKYGALSNQFGLVDIHWEVTDETFDFWWTERGGPPVVAPTTKGFGSLLISRVLQAETRGDITSDFDAHGYRLHLTARLDALVAIAAGPE</sequence>
<dbReference type="GO" id="GO:0004673">
    <property type="term" value="F:protein histidine kinase activity"/>
    <property type="evidence" value="ECO:0007669"/>
    <property type="project" value="UniProtKB-EC"/>
</dbReference>
<dbReference type="SUPFAM" id="SSF55874">
    <property type="entry name" value="ATPase domain of HSP90 chaperone/DNA topoisomerase II/histidine kinase"/>
    <property type="match status" value="1"/>
</dbReference>
<keyword evidence="4" id="KW-0808">Transferase</keyword>
<evidence type="ECO:0000256" key="6">
    <source>
        <dbReference type="ARBA" id="ARBA00022777"/>
    </source>
</evidence>
<comment type="caution">
    <text evidence="9">The sequence shown here is derived from an EMBL/GenBank/DDBJ whole genome shotgun (WGS) entry which is preliminary data.</text>
</comment>
<evidence type="ECO:0000256" key="2">
    <source>
        <dbReference type="ARBA" id="ARBA00012438"/>
    </source>
</evidence>
<protein>
    <recommendedName>
        <fullName evidence="2">histidine kinase</fullName>
        <ecNumber evidence="2">2.7.13.3</ecNumber>
    </recommendedName>
</protein>
<evidence type="ECO:0000256" key="5">
    <source>
        <dbReference type="ARBA" id="ARBA00022741"/>
    </source>
</evidence>
<dbReference type="RefSeq" id="WP_191775090.1">
    <property type="nucleotide sequence ID" value="NZ_JACYFU010000002.1"/>
</dbReference>
<evidence type="ECO:0000259" key="8">
    <source>
        <dbReference type="SMART" id="SM00911"/>
    </source>
</evidence>
<evidence type="ECO:0000256" key="1">
    <source>
        <dbReference type="ARBA" id="ARBA00000085"/>
    </source>
</evidence>
<keyword evidence="5" id="KW-0547">Nucleotide-binding</keyword>
<feature type="domain" description="Signal transduction histidine kinase HWE region" evidence="8">
    <location>
        <begin position="1"/>
        <end position="73"/>
    </location>
</feature>
<dbReference type="PANTHER" id="PTHR41523">
    <property type="entry name" value="TWO-COMPONENT SYSTEM SENSOR PROTEIN"/>
    <property type="match status" value="1"/>
</dbReference>
<dbReference type="Pfam" id="PF07536">
    <property type="entry name" value="HWE_HK"/>
    <property type="match status" value="1"/>
</dbReference>
<keyword evidence="10" id="KW-1185">Reference proteome</keyword>
<organism evidence="9 10">
    <name type="scientific">Devosia oryzisoli</name>
    <dbReference type="NCBI Taxonomy" id="2774138"/>
    <lineage>
        <taxon>Bacteria</taxon>
        <taxon>Pseudomonadati</taxon>
        <taxon>Pseudomonadota</taxon>
        <taxon>Alphaproteobacteria</taxon>
        <taxon>Hyphomicrobiales</taxon>
        <taxon>Devosiaceae</taxon>
        <taxon>Devosia</taxon>
    </lineage>
</organism>
<keyword evidence="3" id="KW-0597">Phosphoprotein</keyword>
<reference evidence="9" key="1">
    <citation type="submission" date="2020-09" db="EMBL/GenBank/DDBJ databases">
        <title>Genome seq and assembly of Devosia sp.</title>
        <authorList>
            <person name="Chhetri G."/>
        </authorList>
    </citation>
    <scope>NUCLEOTIDE SEQUENCE</scope>
    <source>
        <strain evidence="9">PTR5</strain>
    </source>
</reference>
<keyword evidence="7" id="KW-0067">ATP-binding</keyword>
<evidence type="ECO:0000256" key="7">
    <source>
        <dbReference type="ARBA" id="ARBA00022840"/>
    </source>
</evidence>
<evidence type="ECO:0000313" key="10">
    <source>
        <dbReference type="Proteomes" id="UP000654108"/>
    </source>
</evidence>
<accession>A0A927ITJ5</accession>
<dbReference type="Gene3D" id="3.30.565.10">
    <property type="entry name" value="Histidine kinase-like ATPase, C-terminal domain"/>
    <property type="match status" value="1"/>
</dbReference>
<dbReference type="EMBL" id="JACYFU010000002">
    <property type="protein sequence ID" value="MBD8065883.1"/>
    <property type="molecule type" value="Genomic_DNA"/>
</dbReference>
<dbReference type="AlphaFoldDB" id="A0A927ITJ5"/>
<name>A0A927ITJ5_9HYPH</name>
<evidence type="ECO:0000256" key="3">
    <source>
        <dbReference type="ARBA" id="ARBA00022553"/>
    </source>
</evidence>
<keyword evidence="6" id="KW-0418">Kinase</keyword>
<dbReference type="PANTHER" id="PTHR41523:SF7">
    <property type="entry name" value="HISTIDINE KINASE"/>
    <property type="match status" value="1"/>
</dbReference>
<comment type="catalytic activity">
    <reaction evidence="1">
        <text>ATP + protein L-histidine = ADP + protein N-phospho-L-histidine.</text>
        <dbReference type="EC" id="2.7.13.3"/>
    </reaction>
</comment>
<dbReference type="Proteomes" id="UP000654108">
    <property type="component" value="Unassembled WGS sequence"/>
</dbReference>
<evidence type="ECO:0000313" key="9">
    <source>
        <dbReference type="EMBL" id="MBD8065883.1"/>
    </source>
</evidence>
<dbReference type="GO" id="GO:0005524">
    <property type="term" value="F:ATP binding"/>
    <property type="evidence" value="ECO:0007669"/>
    <property type="project" value="UniProtKB-KW"/>
</dbReference>
<dbReference type="InterPro" id="IPR036890">
    <property type="entry name" value="HATPase_C_sf"/>
</dbReference>
<proteinExistence type="predicted"/>